<protein>
    <submittedName>
        <fullName evidence="1">Uncharacterized protein</fullName>
    </submittedName>
</protein>
<dbReference type="Proteomes" id="UP001165190">
    <property type="component" value="Unassembled WGS sequence"/>
</dbReference>
<dbReference type="Pfam" id="PF05056">
    <property type="entry name" value="DUF674"/>
    <property type="match status" value="1"/>
</dbReference>
<accession>A0A9W7I0N4</accession>
<gene>
    <name evidence="1" type="ORF">HRI_002383700</name>
</gene>
<evidence type="ECO:0000313" key="2">
    <source>
        <dbReference type="Proteomes" id="UP001165190"/>
    </source>
</evidence>
<organism evidence="1 2">
    <name type="scientific">Hibiscus trionum</name>
    <name type="common">Flower of an hour</name>
    <dbReference type="NCBI Taxonomy" id="183268"/>
    <lineage>
        <taxon>Eukaryota</taxon>
        <taxon>Viridiplantae</taxon>
        <taxon>Streptophyta</taxon>
        <taxon>Embryophyta</taxon>
        <taxon>Tracheophyta</taxon>
        <taxon>Spermatophyta</taxon>
        <taxon>Magnoliopsida</taxon>
        <taxon>eudicotyledons</taxon>
        <taxon>Gunneridae</taxon>
        <taxon>Pentapetalae</taxon>
        <taxon>rosids</taxon>
        <taxon>malvids</taxon>
        <taxon>Malvales</taxon>
        <taxon>Malvaceae</taxon>
        <taxon>Malvoideae</taxon>
        <taxon>Hibiscus</taxon>
    </lineage>
</organism>
<keyword evidence="2" id="KW-1185">Reference proteome</keyword>
<dbReference type="InterPro" id="IPR007750">
    <property type="entry name" value="DUF674"/>
</dbReference>
<comment type="caution">
    <text evidence="1">The sequence shown here is derived from an EMBL/GenBank/DDBJ whole genome shotgun (WGS) entry which is preliminary data.</text>
</comment>
<reference evidence="1" key="1">
    <citation type="submission" date="2023-05" db="EMBL/GenBank/DDBJ databases">
        <title>Genome and transcriptome analyses reveal genes involved in the formation of fine ridges on petal epidermal cells in Hibiscus trionum.</title>
        <authorList>
            <person name="Koshimizu S."/>
            <person name="Masuda S."/>
            <person name="Ishii T."/>
            <person name="Shirasu K."/>
            <person name="Hoshino A."/>
            <person name="Arita M."/>
        </authorList>
    </citation>
    <scope>NUCLEOTIDE SEQUENCE</scope>
    <source>
        <strain evidence="1">Hamamatsu line</strain>
    </source>
</reference>
<dbReference type="AlphaFoldDB" id="A0A9W7I0N4"/>
<evidence type="ECO:0000313" key="1">
    <source>
        <dbReference type="EMBL" id="GMI87144.1"/>
    </source>
</evidence>
<name>A0A9W7I0N4_HIBTR</name>
<sequence length="120" mass="13210">MAATCVSLKLVIDPKSNRLLFAEAGKEFVDFLFHIMSLPVSSVIRLLGKQGTVGCIGNVYPSIENLGDRHMLSTAKKNMLLKPMLTNYAANVTFLLHPTVHSMTSSAIRVPHHVHQVITK</sequence>
<dbReference type="EMBL" id="BSYR01000022">
    <property type="protein sequence ID" value="GMI87144.1"/>
    <property type="molecule type" value="Genomic_DNA"/>
</dbReference>
<dbReference type="PANTHER" id="PTHR33103:SF110">
    <property type="entry name" value="DUF674 FAMILY PROTEIN"/>
    <property type="match status" value="1"/>
</dbReference>
<dbReference type="OrthoDB" id="2014278at2759"/>
<proteinExistence type="predicted"/>
<dbReference type="PANTHER" id="PTHR33103">
    <property type="entry name" value="OS01G0153900 PROTEIN"/>
    <property type="match status" value="1"/>
</dbReference>